<comment type="caution">
    <text evidence="1">The sequence shown here is derived from an EMBL/GenBank/DDBJ whole genome shotgun (WGS) entry which is preliminary data.</text>
</comment>
<gene>
    <name evidence="1" type="ORF">M8C21_009961</name>
</gene>
<reference evidence="1" key="1">
    <citation type="submission" date="2022-06" db="EMBL/GenBank/DDBJ databases">
        <title>Uncovering the hologenomic basis of an extraordinary plant invasion.</title>
        <authorList>
            <person name="Bieker V.C."/>
            <person name="Martin M.D."/>
            <person name="Gilbert T."/>
            <person name="Hodgins K."/>
            <person name="Battlay P."/>
            <person name="Petersen B."/>
            <person name="Wilson J."/>
        </authorList>
    </citation>
    <scope>NUCLEOTIDE SEQUENCE</scope>
    <source>
        <strain evidence="1">AA19_3_7</strain>
        <tissue evidence="1">Leaf</tissue>
    </source>
</reference>
<keyword evidence="2" id="KW-1185">Reference proteome</keyword>
<accession>A0AAD5BTU5</accession>
<proteinExistence type="predicted"/>
<dbReference type="EMBL" id="JAMZMK010011228">
    <property type="protein sequence ID" value="KAI7728378.1"/>
    <property type="molecule type" value="Genomic_DNA"/>
</dbReference>
<sequence length="193" mass="22423">MVATEGDNRKPPSSAIERSWGKWIFISIRSAKFELLAYQSEALVNHKDEEFVVIVDMECRKRMTRGNYERRSSFNNRHWFLLNPITSYIYTSGECIVANLWKEGEFSLPLQQQHLSILTKSITTSFRDQDSNKLSSSVEFSHAKDVLKESQGDQTTITDLLQEKTEQTALRYVLHLPNLKCSYLHSYLYTSIM</sequence>
<organism evidence="1 2">
    <name type="scientific">Ambrosia artemisiifolia</name>
    <name type="common">Common ragweed</name>
    <dbReference type="NCBI Taxonomy" id="4212"/>
    <lineage>
        <taxon>Eukaryota</taxon>
        <taxon>Viridiplantae</taxon>
        <taxon>Streptophyta</taxon>
        <taxon>Embryophyta</taxon>
        <taxon>Tracheophyta</taxon>
        <taxon>Spermatophyta</taxon>
        <taxon>Magnoliopsida</taxon>
        <taxon>eudicotyledons</taxon>
        <taxon>Gunneridae</taxon>
        <taxon>Pentapetalae</taxon>
        <taxon>asterids</taxon>
        <taxon>campanulids</taxon>
        <taxon>Asterales</taxon>
        <taxon>Asteraceae</taxon>
        <taxon>Asteroideae</taxon>
        <taxon>Heliantheae alliance</taxon>
        <taxon>Heliantheae</taxon>
        <taxon>Ambrosia</taxon>
    </lineage>
</organism>
<dbReference type="Proteomes" id="UP001206925">
    <property type="component" value="Unassembled WGS sequence"/>
</dbReference>
<name>A0AAD5BTU5_AMBAR</name>
<dbReference type="AlphaFoldDB" id="A0AAD5BTU5"/>
<evidence type="ECO:0000313" key="2">
    <source>
        <dbReference type="Proteomes" id="UP001206925"/>
    </source>
</evidence>
<evidence type="ECO:0000313" key="1">
    <source>
        <dbReference type="EMBL" id="KAI7728378.1"/>
    </source>
</evidence>
<protein>
    <submittedName>
        <fullName evidence="1">Uncharacterized protein</fullName>
    </submittedName>
</protein>